<dbReference type="SUPFAM" id="SSF51735">
    <property type="entry name" value="NAD(P)-binding Rossmann-fold domains"/>
    <property type="match status" value="1"/>
</dbReference>
<evidence type="ECO:0000259" key="1">
    <source>
        <dbReference type="Pfam" id="PF02737"/>
    </source>
</evidence>
<dbReference type="Proteomes" id="UP000030686">
    <property type="component" value="Unassembled WGS sequence"/>
</dbReference>
<dbReference type="GO" id="GO:0006631">
    <property type="term" value="P:fatty acid metabolic process"/>
    <property type="evidence" value="ECO:0007669"/>
    <property type="project" value="InterPro"/>
</dbReference>
<dbReference type="GO" id="GO:0070403">
    <property type="term" value="F:NAD+ binding"/>
    <property type="evidence" value="ECO:0007669"/>
    <property type="project" value="InterPro"/>
</dbReference>
<dbReference type="PANTHER" id="PTHR48075">
    <property type="entry name" value="3-HYDROXYACYL-COA DEHYDROGENASE FAMILY PROTEIN"/>
    <property type="match status" value="1"/>
</dbReference>
<protein>
    <submittedName>
        <fullName evidence="2">Fatty oxidation complex, alpha subunit FadB</fullName>
    </submittedName>
</protein>
<feature type="domain" description="3-hydroxyacyl-CoA dehydrogenase NAD binding" evidence="1">
    <location>
        <begin position="22"/>
        <end position="87"/>
    </location>
</feature>
<dbReference type="STRING" id="1365484.W6PY09"/>
<dbReference type="GO" id="GO:0016491">
    <property type="term" value="F:oxidoreductase activity"/>
    <property type="evidence" value="ECO:0007669"/>
    <property type="project" value="TreeGrafter"/>
</dbReference>
<organism evidence="2 3">
    <name type="scientific">Penicillium roqueforti (strain FM164)</name>
    <dbReference type="NCBI Taxonomy" id="1365484"/>
    <lineage>
        <taxon>Eukaryota</taxon>
        <taxon>Fungi</taxon>
        <taxon>Dikarya</taxon>
        <taxon>Ascomycota</taxon>
        <taxon>Pezizomycotina</taxon>
        <taxon>Eurotiomycetes</taxon>
        <taxon>Eurotiomycetidae</taxon>
        <taxon>Eurotiales</taxon>
        <taxon>Aspergillaceae</taxon>
        <taxon>Penicillium</taxon>
    </lineage>
</organism>
<evidence type="ECO:0000313" key="3">
    <source>
        <dbReference type="Proteomes" id="UP000030686"/>
    </source>
</evidence>
<dbReference type="Pfam" id="PF02737">
    <property type="entry name" value="3HCDH_N"/>
    <property type="match status" value="1"/>
</dbReference>
<dbReference type="EMBL" id="HG792015">
    <property type="protein sequence ID" value="CDM28845.1"/>
    <property type="molecule type" value="Genomic_DNA"/>
</dbReference>
<accession>W6PY09</accession>
<dbReference type="SUPFAM" id="SSF48179">
    <property type="entry name" value="6-phosphogluconate dehydrogenase C-terminal domain-like"/>
    <property type="match status" value="1"/>
</dbReference>
<dbReference type="OMA" id="RIANMWI"/>
<dbReference type="PANTHER" id="PTHR48075:SF3">
    <property type="entry name" value="3-HYDROXYACYL-COA DEHYDROGENASE"/>
    <property type="match status" value="1"/>
</dbReference>
<proteinExistence type="predicted"/>
<dbReference type="InterPro" id="IPR013328">
    <property type="entry name" value="6PGD_dom2"/>
</dbReference>
<evidence type="ECO:0000313" key="2">
    <source>
        <dbReference type="EMBL" id="CDM28845.1"/>
    </source>
</evidence>
<dbReference type="InterPro" id="IPR006176">
    <property type="entry name" value="3-OHacyl-CoA_DH_NAD-bd"/>
</dbReference>
<dbReference type="OrthoDB" id="5958943at2759"/>
<sequence>MGRRIANMWIAAGFPVILCEKAGNYSSALETTSSLPEAVKDAWMVAEAIPENLDMKIAIMTELDKNAPPDCIIASNSSSLRSPSLKREICLVLADGASDAHTVDDMFKSWFNATKGPCEMMDTVYNIEAVYSQQRDLDSTATDWLKKNYVGKGNLGAKAGTGLLG</sequence>
<dbReference type="InterPro" id="IPR036291">
    <property type="entry name" value="NAD(P)-bd_dom_sf"/>
</dbReference>
<gene>
    <name evidence="2" type="ORF">PROQFM164_S01g002656</name>
</gene>
<dbReference type="AlphaFoldDB" id="W6PY09"/>
<dbReference type="Gene3D" id="1.10.1040.10">
    <property type="entry name" value="N-(1-d-carboxylethyl)-l-norvaline Dehydrogenase, domain 2"/>
    <property type="match status" value="1"/>
</dbReference>
<dbReference type="InterPro" id="IPR008927">
    <property type="entry name" value="6-PGluconate_DH-like_C_sf"/>
</dbReference>
<keyword evidence="3" id="KW-1185">Reference proteome</keyword>
<reference evidence="2" key="1">
    <citation type="journal article" date="2014" name="Nat. Commun.">
        <title>Multiple recent horizontal transfers of a large genomic region in cheese making fungi.</title>
        <authorList>
            <person name="Cheeseman K."/>
            <person name="Ropars J."/>
            <person name="Renault P."/>
            <person name="Dupont J."/>
            <person name="Gouzy J."/>
            <person name="Branca A."/>
            <person name="Abraham A.L."/>
            <person name="Ceppi M."/>
            <person name="Conseiller E."/>
            <person name="Debuchy R."/>
            <person name="Malagnac F."/>
            <person name="Goarin A."/>
            <person name="Silar P."/>
            <person name="Lacoste S."/>
            <person name="Sallet E."/>
            <person name="Bensimon A."/>
            <person name="Giraud T."/>
            <person name="Brygoo Y."/>
        </authorList>
    </citation>
    <scope>NUCLEOTIDE SEQUENCE [LARGE SCALE GENOMIC DNA]</scope>
    <source>
        <strain evidence="2">FM164</strain>
    </source>
</reference>
<name>W6PY09_PENRF</name>
<dbReference type="Gene3D" id="3.40.50.720">
    <property type="entry name" value="NAD(P)-binding Rossmann-like Domain"/>
    <property type="match status" value="1"/>
</dbReference>